<organism evidence="8 9">
    <name type="scientific">Candidatus Uhrbacteria bacterium RIFCSPLOWO2_02_FULL_48_18</name>
    <dbReference type="NCBI Taxonomy" id="1802408"/>
    <lineage>
        <taxon>Bacteria</taxon>
        <taxon>Candidatus Uhriibacteriota</taxon>
    </lineage>
</organism>
<comment type="subcellular location">
    <subcellularLocation>
        <location evidence="1">Cytoplasm</location>
    </subcellularLocation>
</comment>
<dbReference type="GO" id="GO:1990904">
    <property type="term" value="C:ribonucleoprotein complex"/>
    <property type="evidence" value="ECO:0007669"/>
    <property type="project" value="UniProtKB-KW"/>
</dbReference>
<keyword evidence="6" id="KW-0687">Ribonucleoprotein</keyword>
<evidence type="ECO:0000256" key="1">
    <source>
        <dbReference type="ARBA" id="ARBA00004496"/>
    </source>
</evidence>
<comment type="caution">
    <text evidence="8">The sequence shown here is derived from an EMBL/GenBank/DDBJ whole genome shotgun (WGS) entry which is preliminary data.</text>
</comment>
<dbReference type="EMBL" id="MGEQ01000010">
    <property type="protein sequence ID" value="OGL86271.1"/>
    <property type="molecule type" value="Genomic_DNA"/>
</dbReference>
<dbReference type="GO" id="GO:0005737">
    <property type="term" value="C:cytoplasm"/>
    <property type="evidence" value="ECO:0007669"/>
    <property type="project" value="UniProtKB-SubCell"/>
</dbReference>
<evidence type="ECO:0000256" key="4">
    <source>
        <dbReference type="ARBA" id="ARBA00022723"/>
    </source>
</evidence>
<proteinExistence type="inferred from homology"/>
<protein>
    <recommendedName>
        <fullName evidence="7">TROVE domain-containing protein</fullName>
    </recommendedName>
</protein>
<dbReference type="Proteomes" id="UP000176593">
    <property type="component" value="Unassembled WGS sequence"/>
</dbReference>
<sequence>MNLSTHMSQVAVRRNHHGMPTFVHGLRDQVRNFLRTGTLTGTFYVGAVELSKEMIDVLRRFGEQDPIALSEEAISAREEGFMRTLPVIATVVLSGLPNKQLFRQTFDRVIKIPRDLVQFVEICKSGAIQGVHGFGGCRTDAARAWIESMSEFHAVKGASSKTMALRDAVRLSHPKPRDEKSRELLGWLSGHVQGKKVFANPMVVALEALKRTSDPVEQAELIRRARLPYEVVTVAVSNPSREVWVELLRNAPALNLLMNLMTFTRHGVFSDQENITIACEKLSRPDALRSARVLPFQCYRAWKMYSQQSDADPRILAALSDALEHSVSNMPLFGGRVCLAPDVSGSMQSCFTNEKRSISAAEVSGIFAAGLLKQCPNVTVLPFEGHVVDVSLNPRDAVLTNARKISSLGGGSTSLSAPVSRLLQTRDKVDLFVGITDNEEWVGRGFLETWRQYVREVSPDAKAVLITVVPTLHCAAPESEPGVYFVHGWSDAVMRYVSEIGGVSLQSADEAEDDAEA</sequence>
<reference evidence="8 9" key="1">
    <citation type="journal article" date="2016" name="Nat. Commun.">
        <title>Thousands of microbial genomes shed light on interconnected biogeochemical processes in an aquifer system.</title>
        <authorList>
            <person name="Anantharaman K."/>
            <person name="Brown C.T."/>
            <person name="Hug L.A."/>
            <person name="Sharon I."/>
            <person name="Castelle C.J."/>
            <person name="Probst A.J."/>
            <person name="Thomas B.C."/>
            <person name="Singh A."/>
            <person name="Wilkins M.J."/>
            <person name="Karaoz U."/>
            <person name="Brodie E.L."/>
            <person name="Williams K.H."/>
            <person name="Hubbard S.S."/>
            <person name="Banfield J.F."/>
        </authorList>
    </citation>
    <scope>NUCLEOTIDE SEQUENCE [LARGE SCALE GENOMIC DNA]</scope>
</reference>
<keyword evidence="4" id="KW-0479">Metal-binding</keyword>
<dbReference type="InterPro" id="IPR056800">
    <property type="entry name" value="vWA_Ro60"/>
</dbReference>
<accession>A0A1F7V737</accession>
<dbReference type="PANTHER" id="PTHR14202:SF0">
    <property type="entry name" value="RNA-BINDING PROTEIN RO60"/>
    <property type="match status" value="1"/>
</dbReference>
<dbReference type="InterPro" id="IPR008858">
    <property type="entry name" value="TROVE_dom"/>
</dbReference>
<evidence type="ECO:0000256" key="3">
    <source>
        <dbReference type="ARBA" id="ARBA00022490"/>
    </source>
</evidence>
<dbReference type="Gene3D" id="3.40.50.410">
    <property type="entry name" value="von Willebrand factor, type A domain"/>
    <property type="match status" value="1"/>
</dbReference>
<gene>
    <name evidence="8" type="ORF">A3I41_01765</name>
</gene>
<keyword evidence="3" id="KW-0963">Cytoplasm</keyword>
<dbReference type="Pfam" id="PF25045">
    <property type="entry name" value="vWA_Ro60"/>
    <property type="match status" value="1"/>
</dbReference>
<feature type="domain" description="TROVE" evidence="7">
    <location>
        <begin position="13"/>
        <end position="335"/>
    </location>
</feature>
<evidence type="ECO:0000256" key="5">
    <source>
        <dbReference type="ARBA" id="ARBA00022884"/>
    </source>
</evidence>
<dbReference type="PANTHER" id="PTHR14202">
    <property type="entry name" value="60 KDA RIBONUCLEOPROTEIN SSA/RO"/>
    <property type="match status" value="1"/>
</dbReference>
<dbReference type="InterPro" id="IPR037214">
    <property type="entry name" value="TROVE_dom_sf"/>
</dbReference>
<evidence type="ECO:0000256" key="2">
    <source>
        <dbReference type="ARBA" id="ARBA00007814"/>
    </source>
</evidence>
<evidence type="ECO:0000313" key="9">
    <source>
        <dbReference type="Proteomes" id="UP000176593"/>
    </source>
</evidence>
<evidence type="ECO:0000313" key="8">
    <source>
        <dbReference type="EMBL" id="OGL86271.1"/>
    </source>
</evidence>
<comment type="similarity">
    <text evidence="2">Belongs to the Ro 60 kDa family.</text>
</comment>
<keyword evidence="5" id="KW-0694">RNA-binding</keyword>
<evidence type="ECO:0000256" key="6">
    <source>
        <dbReference type="ARBA" id="ARBA00023274"/>
    </source>
</evidence>
<name>A0A1F7V737_9BACT</name>
<dbReference type="AlphaFoldDB" id="A0A1F7V737"/>
<dbReference type="SUPFAM" id="SSF140864">
    <property type="entry name" value="TROVE domain-like"/>
    <property type="match status" value="1"/>
</dbReference>
<dbReference type="SUPFAM" id="SSF53300">
    <property type="entry name" value="vWA-like"/>
    <property type="match status" value="1"/>
</dbReference>
<dbReference type="GO" id="GO:0046872">
    <property type="term" value="F:metal ion binding"/>
    <property type="evidence" value="ECO:0007669"/>
    <property type="project" value="UniProtKB-KW"/>
</dbReference>
<dbReference type="InterPro" id="IPR036465">
    <property type="entry name" value="vWFA_dom_sf"/>
</dbReference>
<evidence type="ECO:0000259" key="7">
    <source>
        <dbReference type="PROSITE" id="PS50988"/>
    </source>
</evidence>
<dbReference type="GO" id="GO:0003723">
    <property type="term" value="F:RNA binding"/>
    <property type="evidence" value="ECO:0007669"/>
    <property type="project" value="UniProtKB-KW"/>
</dbReference>
<dbReference type="PROSITE" id="PS50988">
    <property type="entry name" value="TROVE"/>
    <property type="match status" value="1"/>
</dbReference>
<dbReference type="InterPro" id="IPR040322">
    <property type="entry name" value="TROVE2"/>
</dbReference>